<organism evidence="2 3">
    <name type="scientific">Nibricoccus aquaticus</name>
    <dbReference type="NCBI Taxonomy" id="2576891"/>
    <lineage>
        <taxon>Bacteria</taxon>
        <taxon>Pseudomonadati</taxon>
        <taxon>Verrucomicrobiota</taxon>
        <taxon>Opitutia</taxon>
        <taxon>Opitutales</taxon>
        <taxon>Opitutaceae</taxon>
        <taxon>Nibricoccus</taxon>
    </lineage>
</organism>
<dbReference type="Gene3D" id="3.40.50.150">
    <property type="entry name" value="Vaccinia Virus protein VP39"/>
    <property type="match status" value="1"/>
</dbReference>
<feature type="domain" description="Methyltransferase" evidence="1">
    <location>
        <begin position="86"/>
        <end position="194"/>
    </location>
</feature>
<dbReference type="PANTHER" id="PTHR11006">
    <property type="entry name" value="PROTEIN ARGININE N-METHYLTRANSFERASE"/>
    <property type="match status" value="1"/>
</dbReference>
<evidence type="ECO:0000313" key="2">
    <source>
        <dbReference type="EMBL" id="ATC65381.1"/>
    </source>
</evidence>
<dbReference type="Proteomes" id="UP000217265">
    <property type="component" value="Chromosome"/>
</dbReference>
<name>A0A290QLN0_9BACT</name>
<dbReference type="InterPro" id="IPR025799">
    <property type="entry name" value="Arg_MeTrfase"/>
</dbReference>
<dbReference type="SUPFAM" id="SSF53335">
    <property type="entry name" value="S-adenosyl-L-methionine-dependent methyltransferases"/>
    <property type="match status" value="1"/>
</dbReference>
<accession>A0A290QLN0</accession>
<dbReference type="GO" id="GO:0016274">
    <property type="term" value="F:protein-arginine N-methyltransferase activity"/>
    <property type="evidence" value="ECO:0007669"/>
    <property type="project" value="InterPro"/>
</dbReference>
<dbReference type="GO" id="GO:0032259">
    <property type="term" value="P:methylation"/>
    <property type="evidence" value="ECO:0007669"/>
    <property type="project" value="UniProtKB-KW"/>
</dbReference>
<dbReference type="InterPro" id="IPR025714">
    <property type="entry name" value="Methyltranfer_dom"/>
</dbReference>
<dbReference type="PANTHER" id="PTHR11006:SF4">
    <property type="entry name" value="PROTEIN ARGININE N-METHYLTRANSFERASE 7"/>
    <property type="match status" value="1"/>
</dbReference>
<dbReference type="AlphaFoldDB" id="A0A290QLN0"/>
<keyword evidence="3" id="KW-1185">Reference proteome</keyword>
<dbReference type="PROSITE" id="PS51678">
    <property type="entry name" value="SAM_MT_PRMT"/>
    <property type="match status" value="1"/>
</dbReference>
<sequence>MLLSCLQFLTSRCLSLIRRGLAWGREWADGAPERAAWIYPKDELSPEARYRDFNHRYFASLHEQERMLADRQRMNFYHAAISRHIKPGARVIDLGTGTGILAAFASRAGAAKVYAIDHSKILDHAKEIAAHNRLENVEFVAKHSKEFSLTEKVDVILHEQMGDCLFDEAMVANISDLRERLLKPGGLIVPSRFELFCEPIKVRDERLVPFIWEMTVKGYDYGCMERSRPQEPAYYRLVSTDLGIIDHYLGKPEPVLSFDLHTVNEAELPQEIRFSRTVVNAGRLDGYVVFFRAMVDEDLSLSSSPLDPQRAPHWGFRILRTDRDDFVVGDVIEVTLKVEKWPVLETWRWSHTKRAKAV</sequence>
<protein>
    <submittedName>
        <fullName evidence="2">SAM-dependent methyltransferase</fullName>
    </submittedName>
</protein>
<keyword evidence="2" id="KW-0489">Methyltransferase</keyword>
<dbReference type="RefSeq" id="WP_096057011.1">
    <property type="nucleotide sequence ID" value="NZ_CP023344.1"/>
</dbReference>
<evidence type="ECO:0000259" key="1">
    <source>
        <dbReference type="Pfam" id="PF13847"/>
    </source>
</evidence>
<dbReference type="Pfam" id="PF13847">
    <property type="entry name" value="Methyltransf_31"/>
    <property type="match status" value="1"/>
</dbReference>
<evidence type="ECO:0000313" key="3">
    <source>
        <dbReference type="Proteomes" id="UP000217265"/>
    </source>
</evidence>
<dbReference type="InterPro" id="IPR029063">
    <property type="entry name" value="SAM-dependent_MTases_sf"/>
</dbReference>
<reference evidence="2 3" key="1">
    <citation type="submission" date="2017-09" db="EMBL/GenBank/DDBJ databases">
        <title>Complete genome sequence of Verrucomicrobial strain HZ-65, isolated from freshwater.</title>
        <authorList>
            <person name="Choi A."/>
        </authorList>
    </citation>
    <scope>NUCLEOTIDE SEQUENCE [LARGE SCALE GENOMIC DNA]</scope>
    <source>
        <strain evidence="2 3">HZ-65</strain>
    </source>
</reference>
<dbReference type="GO" id="GO:0042054">
    <property type="term" value="F:histone methyltransferase activity"/>
    <property type="evidence" value="ECO:0007669"/>
    <property type="project" value="TreeGrafter"/>
</dbReference>
<dbReference type="EMBL" id="CP023344">
    <property type="protein sequence ID" value="ATC65381.1"/>
    <property type="molecule type" value="Genomic_DNA"/>
</dbReference>
<keyword evidence="2" id="KW-0808">Transferase</keyword>
<dbReference type="KEGG" id="vbh:CMV30_16310"/>
<proteinExistence type="predicted"/>
<dbReference type="OrthoDB" id="5642573at2"/>
<dbReference type="CDD" id="cd02440">
    <property type="entry name" value="AdoMet_MTases"/>
    <property type="match status" value="1"/>
</dbReference>
<dbReference type="Gene3D" id="2.70.160.11">
    <property type="entry name" value="Hnrnp arginine n-methyltransferase1"/>
    <property type="match status" value="1"/>
</dbReference>
<gene>
    <name evidence="2" type="ORF">CMV30_16310</name>
</gene>